<keyword evidence="5" id="KW-1015">Disulfide bond</keyword>
<name>A0ABR1J5F5_9AGAR</name>
<comment type="caution">
    <text evidence="12">The sequence shown here is derived from an EMBL/GenBank/DDBJ whole genome shotgun (WGS) entry which is preliminary data.</text>
</comment>
<evidence type="ECO:0000256" key="10">
    <source>
        <dbReference type="SAM" id="MobiDB-lite"/>
    </source>
</evidence>
<dbReference type="InterPro" id="IPR050924">
    <property type="entry name" value="Peroxiredoxin_BCP/PrxQ"/>
</dbReference>
<evidence type="ECO:0000259" key="11">
    <source>
        <dbReference type="PROSITE" id="PS51352"/>
    </source>
</evidence>
<feature type="region of interest" description="Disordered" evidence="10">
    <location>
        <begin position="330"/>
        <end position="354"/>
    </location>
</feature>
<organism evidence="12 13">
    <name type="scientific">Marasmiellus scandens</name>
    <dbReference type="NCBI Taxonomy" id="2682957"/>
    <lineage>
        <taxon>Eukaryota</taxon>
        <taxon>Fungi</taxon>
        <taxon>Dikarya</taxon>
        <taxon>Basidiomycota</taxon>
        <taxon>Agaricomycotina</taxon>
        <taxon>Agaricomycetes</taxon>
        <taxon>Agaricomycetidae</taxon>
        <taxon>Agaricales</taxon>
        <taxon>Marasmiineae</taxon>
        <taxon>Omphalotaceae</taxon>
        <taxon>Marasmiellus</taxon>
    </lineage>
</organism>
<evidence type="ECO:0000256" key="2">
    <source>
        <dbReference type="ARBA" id="ARBA00022559"/>
    </source>
</evidence>
<evidence type="ECO:0000256" key="1">
    <source>
        <dbReference type="ARBA" id="ARBA00013017"/>
    </source>
</evidence>
<dbReference type="EMBL" id="JBANRG010000031">
    <property type="protein sequence ID" value="KAK7451220.1"/>
    <property type="molecule type" value="Genomic_DNA"/>
</dbReference>
<dbReference type="InterPro" id="IPR000866">
    <property type="entry name" value="AhpC/TSA"/>
</dbReference>
<dbReference type="CDD" id="cd03017">
    <property type="entry name" value="PRX_BCP"/>
    <property type="match status" value="1"/>
</dbReference>
<evidence type="ECO:0000256" key="4">
    <source>
        <dbReference type="ARBA" id="ARBA00023002"/>
    </source>
</evidence>
<evidence type="ECO:0000313" key="13">
    <source>
        <dbReference type="Proteomes" id="UP001498398"/>
    </source>
</evidence>
<keyword evidence="6" id="KW-0676">Redox-active center</keyword>
<feature type="region of interest" description="Disordered" evidence="10">
    <location>
        <begin position="19"/>
        <end position="148"/>
    </location>
</feature>
<feature type="compositionally biased region" description="Low complexity" evidence="10">
    <location>
        <begin position="19"/>
        <end position="34"/>
    </location>
</feature>
<keyword evidence="2 12" id="KW-0575">Peroxidase</keyword>
<keyword evidence="3" id="KW-0049">Antioxidant</keyword>
<evidence type="ECO:0000256" key="5">
    <source>
        <dbReference type="ARBA" id="ARBA00023157"/>
    </source>
</evidence>
<gene>
    <name evidence="12" type="primary">DOT5</name>
    <name evidence="12" type="ORF">VKT23_012556</name>
</gene>
<dbReference type="PROSITE" id="PS51352">
    <property type="entry name" value="THIOREDOXIN_2"/>
    <property type="match status" value="1"/>
</dbReference>
<feature type="compositionally biased region" description="Low complexity" evidence="10">
    <location>
        <begin position="337"/>
        <end position="354"/>
    </location>
</feature>
<dbReference type="PANTHER" id="PTHR42801">
    <property type="entry name" value="THIOREDOXIN-DEPENDENT PEROXIDE REDUCTASE"/>
    <property type="match status" value="1"/>
</dbReference>
<accession>A0ABR1J5F5</accession>
<feature type="compositionally biased region" description="Basic and acidic residues" evidence="10">
    <location>
        <begin position="124"/>
        <end position="148"/>
    </location>
</feature>
<dbReference type="InterPro" id="IPR013766">
    <property type="entry name" value="Thioredoxin_domain"/>
</dbReference>
<dbReference type="EC" id="1.11.1.24" evidence="1"/>
<dbReference type="Proteomes" id="UP001498398">
    <property type="component" value="Unassembled WGS sequence"/>
</dbReference>
<keyword evidence="4 12" id="KW-0560">Oxidoreductase</keyword>
<feature type="domain" description="Thioredoxin" evidence="11">
    <location>
        <begin position="152"/>
        <end position="300"/>
    </location>
</feature>
<evidence type="ECO:0000256" key="3">
    <source>
        <dbReference type="ARBA" id="ARBA00022862"/>
    </source>
</evidence>
<dbReference type="Gene3D" id="3.40.30.10">
    <property type="entry name" value="Glutaredoxin"/>
    <property type="match status" value="1"/>
</dbReference>
<dbReference type="InterPro" id="IPR036249">
    <property type="entry name" value="Thioredoxin-like_sf"/>
</dbReference>
<reference evidence="12 13" key="1">
    <citation type="submission" date="2024-01" db="EMBL/GenBank/DDBJ databases">
        <title>A draft genome for the cacao thread blight pathogen Marasmiellus scandens.</title>
        <authorList>
            <person name="Baruah I.K."/>
            <person name="Leung J."/>
            <person name="Bukari Y."/>
            <person name="Amoako-Attah I."/>
            <person name="Meinhardt L.W."/>
            <person name="Bailey B.A."/>
            <person name="Cohen S.P."/>
        </authorList>
    </citation>
    <scope>NUCLEOTIDE SEQUENCE [LARGE SCALE GENOMIC DNA]</scope>
    <source>
        <strain evidence="12 13">GH-19</strain>
    </source>
</reference>
<sequence length="354" mass="36081">MSDPTPVAAVEAPAAVVDAAATAETTAETTTTTTHVEGNGEANGNSDAGTKDEGAEPESPTTTAPGRKGSRAKKDKASAPAAEPSRRSTRISSQPSKPTKEEDGAGAGRKRSASGAAGKKNGKRAADEVVDGEEHKEEGSNKKAKSDAAEGLKIGDVLPSVTVKNEKGEEVQVATLAVEKGVVLFCVPKADTPGCTTQACGYRDIYAEFTAVDYDIYCVSADSSEAQLKWQNKKTLPYPLLSDPSRTLIAALGAADKGNKTKRSHFVFEKGTGKLIDRKVPVKAGDSPKIALDFIKEHVGGGATAEGDAAAAVEGGGDVVMADATVDAPTVQPGAPPVEAAAPVESAPVGESVA</sequence>
<evidence type="ECO:0000256" key="9">
    <source>
        <dbReference type="ARBA" id="ARBA00049091"/>
    </source>
</evidence>
<dbReference type="SUPFAM" id="SSF52833">
    <property type="entry name" value="Thioredoxin-like"/>
    <property type="match status" value="1"/>
</dbReference>
<keyword evidence="13" id="KW-1185">Reference proteome</keyword>
<comment type="catalytic activity">
    <reaction evidence="9">
        <text>a hydroperoxide + [thioredoxin]-dithiol = an alcohol + [thioredoxin]-disulfide + H2O</text>
        <dbReference type="Rhea" id="RHEA:62620"/>
        <dbReference type="Rhea" id="RHEA-COMP:10698"/>
        <dbReference type="Rhea" id="RHEA-COMP:10700"/>
        <dbReference type="ChEBI" id="CHEBI:15377"/>
        <dbReference type="ChEBI" id="CHEBI:29950"/>
        <dbReference type="ChEBI" id="CHEBI:30879"/>
        <dbReference type="ChEBI" id="CHEBI:35924"/>
        <dbReference type="ChEBI" id="CHEBI:50058"/>
        <dbReference type="EC" id="1.11.1.24"/>
    </reaction>
</comment>
<evidence type="ECO:0000256" key="8">
    <source>
        <dbReference type="ARBA" id="ARBA00038489"/>
    </source>
</evidence>
<dbReference type="PANTHER" id="PTHR42801:SF23">
    <property type="entry name" value="PEROXIREDOXIN DOT5"/>
    <property type="match status" value="1"/>
</dbReference>
<proteinExistence type="inferred from homology"/>
<evidence type="ECO:0000256" key="7">
    <source>
        <dbReference type="ARBA" id="ARBA00032824"/>
    </source>
</evidence>
<evidence type="ECO:0000256" key="6">
    <source>
        <dbReference type="ARBA" id="ARBA00023284"/>
    </source>
</evidence>
<protein>
    <recommendedName>
        <fullName evidence="1">thioredoxin-dependent peroxiredoxin</fullName>
        <ecNumber evidence="1">1.11.1.24</ecNumber>
    </recommendedName>
    <alternativeName>
        <fullName evidence="7">Thioredoxin peroxidase</fullName>
    </alternativeName>
</protein>
<dbReference type="GO" id="GO:0140824">
    <property type="term" value="F:thioredoxin-dependent peroxiredoxin activity"/>
    <property type="evidence" value="ECO:0007669"/>
    <property type="project" value="UniProtKB-EC"/>
</dbReference>
<evidence type="ECO:0000313" key="12">
    <source>
        <dbReference type="EMBL" id="KAK7451220.1"/>
    </source>
</evidence>
<dbReference type="Pfam" id="PF00578">
    <property type="entry name" value="AhpC-TSA"/>
    <property type="match status" value="1"/>
</dbReference>
<comment type="similarity">
    <text evidence="8">Belongs to the peroxiredoxin family. BCP/PrxQ subfamily.</text>
</comment>